<feature type="domain" description="Endonuclease/exonuclease/phosphatase" evidence="8">
    <location>
        <begin position="10"/>
        <end position="116"/>
    </location>
</feature>
<dbReference type="CDD" id="cd09076">
    <property type="entry name" value="L1-EN"/>
    <property type="match status" value="1"/>
</dbReference>
<evidence type="ECO:0000313" key="10">
    <source>
        <dbReference type="Proteomes" id="UP001152320"/>
    </source>
</evidence>
<evidence type="ECO:0000256" key="3">
    <source>
        <dbReference type="ARBA" id="ARBA00012115"/>
    </source>
</evidence>
<evidence type="ECO:0000256" key="7">
    <source>
        <dbReference type="PIRSR" id="PIRSR604808-2"/>
    </source>
</evidence>
<evidence type="ECO:0000256" key="1">
    <source>
        <dbReference type="ARBA" id="ARBA00000493"/>
    </source>
</evidence>
<dbReference type="InterPro" id="IPR005135">
    <property type="entry name" value="Endo/exonuclease/phosphatase"/>
</dbReference>
<sequence>MSNLDNIKFCTQNVRGLRNYPKRRELFAFFHRQSYDIIFIQESHSLPDDESRWNNEWGRQIVFSHGSNSSRGVAVLFKPTFSCNCTKSFSDTGGRYVILNLTYCDIILTIVNVYGPNIDDPNFYDILSSNLQCFTCTM</sequence>
<accession>A0A9Q1BDX7</accession>
<keyword evidence="7" id="KW-0464">Manganese</keyword>
<dbReference type="GO" id="GO:0005634">
    <property type="term" value="C:nucleus"/>
    <property type="evidence" value="ECO:0007669"/>
    <property type="project" value="TreeGrafter"/>
</dbReference>
<reference evidence="9" key="1">
    <citation type="submission" date="2021-10" db="EMBL/GenBank/DDBJ databases">
        <title>Tropical sea cucumber genome reveals ecological adaptation and Cuvierian tubules defense mechanism.</title>
        <authorList>
            <person name="Chen T."/>
        </authorList>
    </citation>
    <scope>NUCLEOTIDE SEQUENCE</scope>
    <source>
        <strain evidence="9">Nanhai2018</strain>
        <tissue evidence="9">Muscle</tissue>
    </source>
</reference>
<feature type="binding site" evidence="7">
    <location>
        <position position="13"/>
    </location>
    <ligand>
        <name>Mg(2+)</name>
        <dbReference type="ChEBI" id="CHEBI:18420"/>
        <label>1</label>
    </ligand>
</feature>
<comment type="catalytic activity">
    <reaction evidence="1">
        <text>Exonucleolytic cleavage in the 3'- to 5'-direction to yield nucleoside 5'-phosphates.</text>
        <dbReference type="EC" id="3.1.11.2"/>
    </reaction>
</comment>
<dbReference type="GO" id="GO:0008081">
    <property type="term" value="F:phosphoric diester hydrolase activity"/>
    <property type="evidence" value="ECO:0007669"/>
    <property type="project" value="TreeGrafter"/>
</dbReference>
<evidence type="ECO:0000256" key="4">
    <source>
        <dbReference type="ARBA" id="ARBA00022723"/>
    </source>
</evidence>
<dbReference type="GO" id="GO:0008311">
    <property type="term" value="F:double-stranded DNA 3'-5' DNA exonuclease activity"/>
    <property type="evidence" value="ECO:0007669"/>
    <property type="project" value="UniProtKB-EC"/>
</dbReference>
<comment type="similarity">
    <text evidence="2">Belongs to the DNA repair enzymes AP/ExoA family.</text>
</comment>
<evidence type="ECO:0000256" key="5">
    <source>
        <dbReference type="ARBA" id="ARBA00022801"/>
    </source>
</evidence>
<keyword evidence="4 7" id="KW-0479">Metal-binding</keyword>
<keyword evidence="5" id="KW-0378">Hydrolase</keyword>
<feature type="binding site" evidence="7">
    <location>
        <position position="42"/>
    </location>
    <ligand>
        <name>Mg(2+)</name>
        <dbReference type="ChEBI" id="CHEBI:18420"/>
        <label>1</label>
    </ligand>
</feature>
<evidence type="ECO:0000259" key="8">
    <source>
        <dbReference type="Pfam" id="PF03372"/>
    </source>
</evidence>
<gene>
    <name evidence="9" type="ORF">HOLleu_36901</name>
</gene>
<dbReference type="InterPro" id="IPR036691">
    <property type="entry name" value="Endo/exonu/phosph_ase_sf"/>
</dbReference>
<dbReference type="GO" id="GO:0046872">
    <property type="term" value="F:metal ion binding"/>
    <property type="evidence" value="ECO:0007669"/>
    <property type="project" value="UniProtKB-KW"/>
</dbReference>
<keyword evidence="10" id="KW-1185">Reference proteome</keyword>
<dbReference type="GO" id="GO:0003906">
    <property type="term" value="F:DNA-(apurinic or apyrimidinic site) endonuclease activity"/>
    <property type="evidence" value="ECO:0007669"/>
    <property type="project" value="TreeGrafter"/>
</dbReference>
<proteinExistence type="inferred from homology"/>
<comment type="caution">
    <text evidence="9">The sequence shown here is derived from an EMBL/GenBank/DDBJ whole genome shotgun (WGS) entry which is preliminary data.</text>
</comment>
<dbReference type="Pfam" id="PF03372">
    <property type="entry name" value="Exo_endo_phos"/>
    <property type="match status" value="1"/>
</dbReference>
<keyword evidence="6 7" id="KW-0460">Magnesium</keyword>
<dbReference type="AlphaFoldDB" id="A0A9Q1BDX7"/>
<evidence type="ECO:0000313" key="9">
    <source>
        <dbReference type="EMBL" id="KAJ8024231.1"/>
    </source>
</evidence>
<dbReference type="OrthoDB" id="8961218at2759"/>
<evidence type="ECO:0000256" key="2">
    <source>
        <dbReference type="ARBA" id="ARBA00007092"/>
    </source>
</evidence>
<dbReference type="InterPro" id="IPR004808">
    <property type="entry name" value="AP_endonuc_1"/>
</dbReference>
<organism evidence="9 10">
    <name type="scientific">Holothuria leucospilota</name>
    <name type="common">Black long sea cucumber</name>
    <name type="synonym">Mertensiothuria leucospilota</name>
    <dbReference type="NCBI Taxonomy" id="206669"/>
    <lineage>
        <taxon>Eukaryota</taxon>
        <taxon>Metazoa</taxon>
        <taxon>Echinodermata</taxon>
        <taxon>Eleutherozoa</taxon>
        <taxon>Echinozoa</taxon>
        <taxon>Holothuroidea</taxon>
        <taxon>Aspidochirotacea</taxon>
        <taxon>Aspidochirotida</taxon>
        <taxon>Holothuriidae</taxon>
        <taxon>Holothuria</taxon>
    </lineage>
</organism>
<dbReference type="EMBL" id="JAIZAY010000019">
    <property type="protein sequence ID" value="KAJ8024231.1"/>
    <property type="molecule type" value="Genomic_DNA"/>
</dbReference>
<dbReference type="PANTHER" id="PTHR22748:SF26">
    <property type="entry name" value="ENDONUCLEASE_EXONUCLEASE_PHOSPHATASE DOMAIN-CONTAINING PROTEIN"/>
    <property type="match status" value="1"/>
</dbReference>
<protein>
    <recommendedName>
        <fullName evidence="3">exodeoxyribonuclease III</fullName>
        <ecNumber evidence="3">3.1.11.2</ecNumber>
    </recommendedName>
</protein>
<dbReference type="EC" id="3.1.11.2" evidence="3"/>
<dbReference type="GO" id="GO:0006284">
    <property type="term" value="P:base-excision repair"/>
    <property type="evidence" value="ECO:0007669"/>
    <property type="project" value="TreeGrafter"/>
</dbReference>
<dbReference type="SUPFAM" id="SSF56219">
    <property type="entry name" value="DNase I-like"/>
    <property type="match status" value="1"/>
</dbReference>
<comment type="cofactor">
    <cofactor evidence="7">
        <name>Mg(2+)</name>
        <dbReference type="ChEBI" id="CHEBI:18420"/>
    </cofactor>
    <cofactor evidence="7">
        <name>Mn(2+)</name>
        <dbReference type="ChEBI" id="CHEBI:29035"/>
    </cofactor>
    <text evidence="7">Probably binds two magnesium or manganese ions per subunit.</text>
</comment>
<dbReference type="Proteomes" id="UP001152320">
    <property type="component" value="Chromosome 19"/>
</dbReference>
<dbReference type="PANTHER" id="PTHR22748">
    <property type="entry name" value="AP ENDONUCLEASE"/>
    <property type="match status" value="1"/>
</dbReference>
<evidence type="ECO:0000256" key="6">
    <source>
        <dbReference type="ARBA" id="ARBA00022842"/>
    </source>
</evidence>
<dbReference type="Gene3D" id="3.60.10.10">
    <property type="entry name" value="Endonuclease/exonuclease/phosphatase"/>
    <property type="match status" value="1"/>
</dbReference>
<name>A0A9Q1BDX7_HOLLE</name>